<protein>
    <recommendedName>
        <fullName evidence="2">Smr domain-containing protein</fullName>
    </recommendedName>
</protein>
<dbReference type="InterPro" id="IPR002625">
    <property type="entry name" value="Smr_dom"/>
</dbReference>
<evidence type="ECO:0000259" key="2">
    <source>
        <dbReference type="PROSITE" id="PS50828"/>
    </source>
</evidence>
<dbReference type="GO" id="GO:0005634">
    <property type="term" value="C:nucleus"/>
    <property type="evidence" value="ECO:0007669"/>
    <property type="project" value="TreeGrafter"/>
</dbReference>
<dbReference type="Gene3D" id="3.30.1370.110">
    <property type="match status" value="1"/>
</dbReference>
<feature type="compositionally biased region" description="Polar residues" evidence="1">
    <location>
        <begin position="73"/>
        <end position="108"/>
    </location>
</feature>
<dbReference type="SUPFAM" id="SSF160443">
    <property type="entry name" value="SMR domain-like"/>
    <property type="match status" value="1"/>
</dbReference>
<feature type="domain" description="Smr" evidence="2">
    <location>
        <begin position="327"/>
        <end position="411"/>
    </location>
</feature>
<dbReference type="Proteomes" id="UP001239445">
    <property type="component" value="Unassembled WGS sequence"/>
</dbReference>
<comment type="caution">
    <text evidence="3">The sequence shown here is derived from an EMBL/GenBank/DDBJ whole genome shotgun (WGS) entry which is preliminary data.</text>
</comment>
<proteinExistence type="predicted"/>
<dbReference type="EMBL" id="MU839833">
    <property type="protein sequence ID" value="KAK1755639.1"/>
    <property type="molecule type" value="Genomic_DNA"/>
</dbReference>
<evidence type="ECO:0000313" key="3">
    <source>
        <dbReference type="EMBL" id="KAK1755639.1"/>
    </source>
</evidence>
<dbReference type="GO" id="GO:0004519">
    <property type="term" value="F:endonuclease activity"/>
    <property type="evidence" value="ECO:0007669"/>
    <property type="project" value="TreeGrafter"/>
</dbReference>
<feature type="region of interest" description="Disordered" evidence="1">
    <location>
        <begin position="59"/>
        <end position="108"/>
    </location>
</feature>
<evidence type="ECO:0000256" key="1">
    <source>
        <dbReference type="SAM" id="MobiDB-lite"/>
    </source>
</evidence>
<accession>A0AAJ0FBQ9</accession>
<name>A0AAJ0FBQ9_9PEZI</name>
<dbReference type="PANTHER" id="PTHR46535">
    <property type="entry name" value="NEDD4-BINDING PROTEIN 2"/>
    <property type="match status" value="1"/>
</dbReference>
<dbReference type="PANTHER" id="PTHR46535:SF1">
    <property type="entry name" value="NEDD4-BINDING PROTEIN 2"/>
    <property type="match status" value="1"/>
</dbReference>
<feature type="region of interest" description="Disordered" evidence="1">
    <location>
        <begin position="172"/>
        <end position="202"/>
    </location>
</feature>
<reference evidence="3" key="1">
    <citation type="submission" date="2023-06" db="EMBL/GenBank/DDBJ databases">
        <title>Genome-scale phylogeny and comparative genomics of the fungal order Sordariales.</title>
        <authorList>
            <consortium name="Lawrence Berkeley National Laboratory"/>
            <person name="Hensen N."/>
            <person name="Bonometti L."/>
            <person name="Westerberg I."/>
            <person name="Brannstrom I.O."/>
            <person name="Guillou S."/>
            <person name="Cros-Aarteil S."/>
            <person name="Calhoun S."/>
            <person name="Haridas S."/>
            <person name="Kuo A."/>
            <person name="Mondo S."/>
            <person name="Pangilinan J."/>
            <person name="Riley R."/>
            <person name="Labutti K."/>
            <person name="Andreopoulos B."/>
            <person name="Lipzen A."/>
            <person name="Chen C."/>
            <person name="Yanf M."/>
            <person name="Daum C."/>
            <person name="Ng V."/>
            <person name="Clum A."/>
            <person name="Steindorff A."/>
            <person name="Ohm R."/>
            <person name="Martin F."/>
            <person name="Silar P."/>
            <person name="Natvig D."/>
            <person name="Lalanne C."/>
            <person name="Gautier V."/>
            <person name="Ament-Velasquez S.L."/>
            <person name="Kruys A."/>
            <person name="Hutchinson M.I."/>
            <person name="Powell A.J."/>
            <person name="Barry K."/>
            <person name="Miller A.N."/>
            <person name="Grigoriev I.V."/>
            <person name="Debuchy R."/>
            <person name="Gladieux P."/>
            <person name="Thoren M.H."/>
            <person name="Johannesson H."/>
        </authorList>
    </citation>
    <scope>NUCLEOTIDE SEQUENCE</scope>
    <source>
        <strain evidence="3">PSN4</strain>
    </source>
</reference>
<gene>
    <name evidence="3" type="ORF">QBC47DRAFT_380817</name>
</gene>
<keyword evidence="4" id="KW-1185">Reference proteome</keyword>
<dbReference type="AlphaFoldDB" id="A0AAJ0FBQ9"/>
<dbReference type="InterPro" id="IPR036063">
    <property type="entry name" value="Smr_dom_sf"/>
</dbReference>
<feature type="region of interest" description="Disordered" evidence="1">
    <location>
        <begin position="219"/>
        <end position="244"/>
    </location>
</feature>
<organism evidence="3 4">
    <name type="scientific">Echria macrotheca</name>
    <dbReference type="NCBI Taxonomy" id="438768"/>
    <lineage>
        <taxon>Eukaryota</taxon>
        <taxon>Fungi</taxon>
        <taxon>Dikarya</taxon>
        <taxon>Ascomycota</taxon>
        <taxon>Pezizomycotina</taxon>
        <taxon>Sordariomycetes</taxon>
        <taxon>Sordariomycetidae</taxon>
        <taxon>Sordariales</taxon>
        <taxon>Schizotheciaceae</taxon>
        <taxon>Echria</taxon>
    </lineage>
</organism>
<sequence length="411" mass="45154">MGRRPRRQRAGAEDLRQQLIDKYSSLLEESLILAILNERDVVKDFSDIDSELSQLAESAAAEQATGFDPSGLGSWNQNGGQTSEDVGTSASVSGLERSSTGNATSVSEFSVCEDPEFTHRSDLGEDEKITELGQIFSFRPNTIRHVLNGCQGDMERAFDELLTRHHLEENGELPKGVDGFYVSDEDISRSRPSGRSRKKKGKQLLDVRYNVVSSVTAGEEIEGGSGPAQPKAKPSPYGSKMTFSSTSSTWIHVTSSTSGTRRAAIPDLAASREHLRSAAKLVRRGPLERQGAAAYTQMAQEERRKALEKTSAAAEQLVDEQSSPVHIDLHGVTVMDGVLIARDRLWKWWHGLGEERRRLAKQEGFTVVTGRGRHSVNGDSRLRQAVGVALRNDGWKVETLTGQFHVTGRVQ</sequence>
<dbReference type="InterPro" id="IPR052772">
    <property type="entry name" value="Endo/PolyKinase_Domain-Protein"/>
</dbReference>
<evidence type="ECO:0000313" key="4">
    <source>
        <dbReference type="Proteomes" id="UP001239445"/>
    </source>
</evidence>
<dbReference type="CDD" id="cd14279">
    <property type="entry name" value="CUE"/>
    <property type="match status" value="1"/>
</dbReference>
<feature type="compositionally biased region" description="Basic residues" evidence="1">
    <location>
        <begin position="192"/>
        <end position="202"/>
    </location>
</feature>
<dbReference type="PROSITE" id="PS50828">
    <property type="entry name" value="SMR"/>
    <property type="match status" value="1"/>
</dbReference>